<dbReference type="AlphaFoldDB" id="A0A6G0U760"/>
<keyword evidence="3" id="KW-1185">Reference proteome</keyword>
<evidence type="ECO:0000313" key="2">
    <source>
        <dbReference type="EMBL" id="KAE9544783.1"/>
    </source>
</evidence>
<feature type="non-terminal residue" evidence="2">
    <location>
        <position position="207"/>
    </location>
</feature>
<protein>
    <submittedName>
        <fullName evidence="2">Uncharacterized protein</fullName>
    </submittedName>
</protein>
<dbReference type="Proteomes" id="UP000475862">
    <property type="component" value="Unassembled WGS sequence"/>
</dbReference>
<organism evidence="2 3">
    <name type="scientific">Aphis glycines</name>
    <name type="common">Soybean aphid</name>
    <dbReference type="NCBI Taxonomy" id="307491"/>
    <lineage>
        <taxon>Eukaryota</taxon>
        <taxon>Metazoa</taxon>
        <taxon>Ecdysozoa</taxon>
        <taxon>Arthropoda</taxon>
        <taxon>Hexapoda</taxon>
        <taxon>Insecta</taxon>
        <taxon>Pterygota</taxon>
        <taxon>Neoptera</taxon>
        <taxon>Paraneoptera</taxon>
        <taxon>Hemiptera</taxon>
        <taxon>Sternorrhyncha</taxon>
        <taxon>Aphidomorpha</taxon>
        <taxon>Aphidoidea</taxon>
        <taxon>Aphididae</taxon>
        <taxon>Aphidini</taxon>
        <taxon>Aphis</taxon>
        <taxon>Aphis</taxon>
    </lineage>
</organism>
<evidence type="ECO:0000256" key="1">
    <source>
        <dbReference type="SAM" id="MobiDB-lite"/>
    </source>
</evidence>
<evidence type="ECO:0000313" key="3">
    <source>
        <dbReference type="Proteomes" id="UP000475862"/>
    </source>
</evidence>
<dbReference type="EMBL" id="VYZN01000001">
    <property type="protein sequence ID" value="KAE9544783.1"/>
    <property type="molecule type" value="Genomic_DNA"/>
</dbReference>
<sequence>MYLSSWYDVGGLNLVVESTSGGLVNRYTPVMKSEKSAFFFRCCIIIEHTVDSQHVCLSNFRVSQSSARVIPSVDQFDPSLKTLTSSSPRVVRSAEYRFQTIGGGGLPLTSQRISTLSPTFADILLISNAFSRVTTDKPIIIMHAVNRTCAAHNGCCIAGRLFRTPCAWPDRIPARICTVQRRPRQRTPRPFRSSARDTGLKYEIKKP</sequence>
<gene>
    <name evidence="2" type="ORF">AGLY_000325</name>
</gene>
<name>A0A6G0U760_APHGL</name>
<accession>A0A6G0U760</accession>
<feature type="compositionally biased region" description="Basic and acidic residues" evidence="1">
    <location>
        <begin position="194"/>
        <end position="207"/>
    </location>
</feature>
<comment type="caution">
    <text evidence="2">The sequence shown here is derived from an EMBL/GenBank/DDBJ whole genome shotgun (WGS) entry which is preliminary data.</text>
</comment>
<reference evidence="2 3" key="1">
    <citation type="submission" date="2019-08" db="EMBL/GenBank/DDBJ databases">
        <title>The genome of the soybean aphid Biotype 1, its phylome, world population structure and adaptation to the North American continent.</title>
        <authorList>
            <person name="Giordano R."/>
            <person name="Donthu R.K."/>
            <person name="Hernandez A.G."/>
            <person name="Wright C.L."/>
            <person name="Zimin A.V."/>
        </authorList>
    </citation>
    <scope>NUCLEOTIDE SEQUENCE [LARGE SCALE GENOMIC DNA]</scope>
    <source>
        <tissue evidence="2">Whole aphids</tissue>
    </source>
</reference>
<feature type="region of interest" description="Disordered" evidence="1">
    <location>
        <begin position="180"/>
        <end position="207"/>
    </location>
</feature>
<proteinExistence type="predicted"/>